<feature type="compositionally biased region" description="Acidic residues" evidence="1">
    <location>
        <begin position="160"/>
        <end position="175"/>
    </location>
</feature>
<gene>
    <name evidence="2" type="ORF">TEA_011051</name>
</gene>
<organism evidence="2 3">
    <name type="scientific">Camellia sinensis var. sinensis</name>
    <name type="common">China tea</name>
    <dbReference type="NCBI Taxonomy" id="542762"/>
    <lineage>
        <taxon>Eukaryota</taxon>
        <taxon>Viridiplantae</taxon>
        <taxon>Streptophyta</taxon>
        <taxon>Embryophyta</taxon>
        <taxon>Tracheophyta</taxon>
        <taxon>Spermatophyta</taxon>
        <taxon>Magnoliopsida</taxon>
        <taxon>eudicotyledons</taxon>
        <taxon>Gunneridae</taxon>
        <taxon>Pentapetalae</taxon>
        <taxon>asterids</taxon>
        <taxon>Ericales</taxon>
        <taxon>Theaceae</taxon>
        <taxon>Camellia</taxon>
    </lineage>
</organism>
<dbReference type="Pfam" id="PF22832">
    <property type="entry name" value="PsaO_TMD"/>
    <property type="match status" value="1"/>
</dbReference>
<name>A0A4S4DT25_CAMSN</name>
<feature type="compositionally biased region" description="Gly residues" evidence="1">
    <location>
        <begin position="374"/>
        <end position="383"/>
    </location>
</feature>
<feature type="compositionally biased region" description="Low complexity" evidence="1">
    <location>
        <begin position="176"/>
        <end position="194"/>
    </location>
</feature>
<evidence type="ECO:0000313" key="2">
    <source>
        <dbReference type="EMBL" id="THG06383.1"/>
    </source>
</evidence>
<evidence type="ECO:0000256" key="1">
    <source>
        <dbReference type="SAM" id="MobiDB-lite"/>
    </source>
</evidence>
<feature type="compositionally biased region" description="Acidic residues" evidence="1">
    <location>
        <begin position="114"/>
        <end position="126"/>
    </location>
</feature>
<dbReference type="Proteomes" id="UP000306102">
    <property type="component" value="Unassembled WGS sequence"/>
</dbReference>
<dbReference type="PANTHER" id="PTHR36311:SF1">
    <property type="entry name" value="PHOTOSYSTEM I SUBUNIT O"/>
    <property type="match status" value="1"/>
</dbReference>
<sequence>MKPRNSNVKLIFGIDCGEDSITTKSYARPKDFELPFYKRRCKSVKRLDGKSLTKMFQQTKKEKSTNDRQDLARVITFYLCLKLLMPTTGHTFSWSFLNYVDNLNNIKKKQKSEEEPESDKQEEEGDEEKKQVTDEEEEEPDEQQDNDEAKKRQEAKGDQLEDTDEEEDQQQEQEEQQTNQQQQVNEQELTNQQEELQEKSDIFHAQATMATASTAVVGLGTSSLSLSSRVSSPKTTSLNSAFLKSPVRVRNPLVQAHASGGKFTCFERDWLRTDLNVIGFGLIGWLAPSSVPAINGNSLTGLFFSSIGTELSHFPTGPALDSPFWAVLVPYFWANWHQGEDRGVLLRWQHGLSLSVIYITKKKKKKGEEEKGRGGGGGGGGRGGGHKNRFEEEGRLGCDGGGSSSSGRSCDDGGAGLRRRRPSSSPSLLFLLSLSLSSSRAISSLVASSYQAFSFIMIV</sequence>
<feature type="region of interest" description="Disordered" evidence="1">
    <location>
        <begin position="108"/>
        <end position="194"/>
    </location>
</feature>
<evidence type="ECO:0000313" key="3">
    <source>
        <dbReference type="Proteomes" id="UP000306102"/>
    </source>
</evidence>
<protein>
    <submittedName>
        <fullName evidence="2">Uncharacterized protein</fullName>
    </submittedName>
</protein>
<feature type="region of interest" description="Disordered" evidence="1">
    <location>
        <begin position="365"/>
        <end position="423"/>
    </location>
</feature>
<proteinExistence type="predicted"/>
<dbReference type="InterPro" id="IPR017498">
    <property type="entry name" value="PSI_PsaO"/>
</dbReference>
<dbReference type="EMBL" id="SDRB02010444">
    <property type="protein sequence ID" value="THG06383.1"/>
    <property type="molecule type" value="Genomic_DNA"/>
</dbReference>
<dbReference type="STRING" id="542762.A0A4S4DT25"/>
<keyword evidence="3" id="KW-1185">Reference proteome</keyword>
<feature type="compositionally biased region" description="Acidic residues" evidence="1">
    <location>
        <begin position="134"/>
        <end position="146"/>
    </location>
</feature>
<comment type="caution">
    <text evidence="2">The sequence shown here is derived from an EMBL/GenBank/DDBJ whole genome shotgun (WGS) entry which is preliminary data.</text>
</comment>
<accession>A0A4S4DT25</accession>
<reference evidence="2 3" key="1">
    <citation type="journal article" date="2018" name="Proc. Natl. Acad. Sci. U.S.A.">
        <title>Draft genome sequence of Camellia sinensis var. sinensis provides insights into the evolution of the tea genome and tea quality.</title>
        <authorList>
            <person name="Wei C."/>
            <person name="Yang H."/>
            <person name="Wang S."/>
            <person name="Zhao J."/>
            <person name="Liu C."/>
            <person name="Gao L."/>
            <person name="Xia E."/>
            <person name="Lu Y."/>
            <person name="Tai Y."/>
            <person name="She G."/>
            <person name="Sun J."/>
            <person name="Cao H."/>
            <person name="Tong W."/>
            <person name="Gao Q."/>
            <person name="Li Y."/>
            <person name="Deng W."/>
            <person name="Jiang X."/>
            <person name="Wang W."/>
            <person name="Chen Q."/>
            <person name="Zhang S."/>
            <person name="Li H."/>
            <person name="Wu J."/>
            <person name="Wang P."/>
            <person name="Li P."/>
            <person name="Shi C."/>
            <person name="Zheng F."/>
            <person name="Jian J."/>
            <person name="Huang B."/>
            <person name="Shan D."/>
            <person name="Shi M."/>
            <person name="Fang C."/>
            <person name="Yue Y."/>
            <person name="Li F."/>
            <person name="Li D."/>
            <person name="Wei S."/>
            <person name="Han B."/>
            <person name="Jiang C."/>
            <person name="Yin Y."/>
            <person name="Xia T."/>
            <person name="Zhang Z."/>
            <person name="Bennetzen J.L."/>
            <person name="Zhao S."/>
            <person name="Wan X."/>
        </authorList>
    </citation>
    <scope>NUCLEOTIDE SEQUENCE [LARGE SCALE GENOMIC DNA]</scope>
    <source>
        <strain evidence="3">cv. Shuchazao</strain>
        <tissue evidence="2">Leaf</tissue>
    </source>
</reference>
<dbReference type="AlphaFoldDB" id="A0A4S4DT25"/>
<feature type="compositionally biased region" description="Basic and acidic residues" evidence="1">
    <location>
        <begin position="147"/>
        <end position="159"/>
    </location>
</feature>
<dbReference type="PANTHER" id="PTHR36311">
    <property type="entry name" value="PHOTOSYSTEM I SUBUNIT O"/>
    <property type="match status" value="1"/>
</dbReference>